<comment type="caution">
    <text evidence="1">The sequence shown here is derived from an EMBL/GenBank/DDBJ whole genome shotgun (WGS) entry which is preliminary data.</text>
</comment>
<accession>A0ACA9R9P4</accession>
<evidence type="ECO:0000313" key="2">
    <source>
        <dbReference type="Proteomes" id="UP000789920"/>
    </source>
</evidence>
<name>A0ACA9R9P4_9GLOM</name>
<proteinExistence type="predicted"/>
<gene>
    <name evidence="1" type="ORF">RPERSI_LOCUS17708</name>
</gene>
<keyword evidence="2" id="KW-1185">Reference proteome</keyword>
<organism evidence="1 2">
    <name type="scientific">Racocetra persica</name>
    <dbReference type="NCBI Taxonomy" id="160502"/>
    <lineage>
        <taxon>Eukaryota</taxon>
        <taxon>Fungi</taxon>
        <taxon>Fungi incertae sedis</taxon>
        <taxon>Mucoromycota</taxon>
        <taxon>Glomeromycotina</taxon>
        <taxon>Glomeromycetes</taxon>
        <taxon>Diversisporales</taxon>
        <taxon>Gigasporaceae</taxon>
        <taxon>Racocetra</taxon>
    </lineage>
</organism>
<evidence type="ECO:0000313" key="1">
    <source>
        <dbReference type="EMBL" id="CAG8781855.1"/>
    </source>
</evidence>
<sequence length="65" mass="7876">TRYKVDYEIDEEENTVEENTYHTDEEHINYLVEPKEIKINNLEDTSSSEDEEDKIDEINKKNEIR</sequence>
<protein>
    <submittedName>
        <fullName evidence="1">2061_t:CDS:1</fullName>
    </submittedName>
</protein>
<reference evidence="1" key="1">
    <citation type="submission" date="2021-06" db="EMBL/GenBank/DDBJ databases">
        <authorList>
            <person name="Kallberg Y."/>
            <person name="Tangrot J."/>
            <person name="Rosling A."/>
        </authorList>
    </citation>
    <scope>NUCLEOTIDE SEQUENCE</scope>
    <source>
        <strain evidence="1">MA461A</strain>
    </source>
</reference>
<dbReference type="Proteomes" id="UP000789920">
    <property type="component" value="Unassembled WGS sequence"/>
</dbReference>
<dbReference type="EMBL" id="CAJVQC010045751">
    <property type="protein sequence ID" value="CAG8781855.1"/>
    <property type="molecule type" value="Genomic_DNA"/>
</dbReference>
<feature type="non-terminal residue" evidence="1">
    <location>
        <position position="1"/>
    </location>
</feature>